<evidence type="ECO:0000313" key="2">
    <source>
        <dbReference type="EMBL" id="CEK55168.1"/>
    </source>
</evidence>
<dbReference type="InterPro" id="IPR013783">
    <property type="entry name" value="Ig-like_fold"/>
</dbReference>
<accession>A0A0B6YG10</accession>
<sequence length="67" mass="7676">VNVTWSPVLNQSTDTYNITTYTDDKTLVVSRYATTHSYIVLSLQQNTQYRIKVETAAKSQIEETFAK</sequence>
<dbReference type="AlphaFoldDB" id="A0A0B6YG10"/>
<dbReference type="Pfam" id="PF00041">
    <property type="entry name" value="fn3"/>
    <property type="match status" value="1"/>
</dbReference>
<feature type="domain" description="Fibronectin type-III" evidence="1">
    <location>
        <begin position="1"/>
        <end position="57"/>
    </location>
</feature>
<dbReference type="InterPro" id="IPR036116">
    <property type="entry name" value="FN3_sf"/>
</dbReference>
<feature type="non-terminal residue" evidence="2">
    <location>
        <position position="1"/>
    </location>
</feature>
<dbReference type="Gene3D" id="2.60.40.10">
    <property type="entry name" value="Immunoglobulins"/>
    <property type="match status" value="1"/>
</dbReference>
<protein>
    <recommendedName>
        <fullName evidence="1">Fibronectin type-III domain-containing protein</fullName>
    </recommendedName>
</protein>
<dbReference type="SUPFAM" id="SSF49265">
    <property type="entry name" value="Fibronectin type III"/>
    <property type="match status" value="1"/>
</dbReference>
<dbReference type="InterPro" id="IPR003961">
    <property type="entry name" value="FN3_dom"/>
</dbReference>
<name>A0A0B6YG10_9EUPU</name>
<organism evidence="2">
    <name type="scientific">Arion vulgaris</name>
    <dbReference type="NCBI Taxonomy" id="1028688"/>
    <lineage>
        <taxon>Eukaryota</taxon>
        <taxon>Metazoa</taxon>
        <taxon>Spiralia</taxon>
        <taxon>Lophotrochozoa</taxon>
        <taxon>Mollusca</taxon>
        <taxon>Gastropoda</taxon>
        <taxon>Heterobranchia</taxon>
        <taxon>Euthyneura</taxon>
        <taxon>Panpulmonata</taxon>
        <taxon>Eupulmonata</taxon>
        <taxon>Stylommatophora</taxon>
        <taxon>Helicina</taxon>
        <taxon>Arionoidea</taxon>
        <taxon>Arionidae</taxon>
        <taxon>Arion</taxon>
    </lineage>
</organism>
<feature type="non-terminal residue" evidence="2">
    <location>
        <position position="67"/>
    </location>
</feature>
<dbReference type="EMBL" id="HACG01008303">
    <property type="protein sequence ID" value="CEK55168.1"/>
    <property type="molecule type" value="Transcribed_RNA"/>
</dbReference>
<evidence type="ECO:0000259" key="1">
    <source>
        <dbReference type="Pfam" id="PF00041"/>
    </source>
</evidence>
<reference evidence="2" key="1">
    <citation type="submission" date="2014-12" db="EMBL/GenBank/DDBJ databases">
        <title>Insight into the proteome of Arion vulgaris.</title>
        <authorList>
            <person name="Aradska J."/>
            <person name="Bulat T."/>
            <person name="Smidak R."/>
            <person name="Sarate P."/>
            <person name="Gangsoo J."/>
            <person name="Sialana F."/>
            <person name="Bilban M."/>
            <person name="Lubec G."/>
        </authorList>
    </citation>
    <scope>NUCLEOTIDE SEQUENCE</scope>
    <source>
        <tissue evidence="2">Skin</tissue>
    </source>
</reference>
<gene>
    <name evidence="2" type="primary">ORF24522</name>
</gene>
<proteinExistence type="predicted"/>